<evidence type="ECO:0000256" key="3">
    <source>
        <dbReference type="ARBA" id="ARBA00022692"/>
    </source>
</evidence>
<keyword evidence="4 6" id="KW-1133">Transmembrane helix</keyword>
<evidence type="ECO:0000256" key="2">
    <source>
        <dbReference type="ARBA" id="ARBA00022475"/>
    </source>
</evidence>
<keyword evidence="3 6" id="KW-0812">Transmembrane</keyword>
<dbReference type="Proteomes" id="UP000051681">
    <property type="component" value="Unassembled WGS sequence"/>
</dbReference>
<feature type="transmembrane region" description="Helical" evidence="6">
    <location>
        <begin position="110"/>
        <end position="127"/>
    </location>
</feature>
<feature type="transmembrane region" description="Helical" evidence="6">
    <location>
        <begin position="180"/>
        <end position="197"/>
    </location>
</feature>
<keyword evidence="5 6" id="KW-0472">Membrane</keyword>
<keyword evidence="8" id="KW-1185">Reference proteome</keyword>
<keyword evidence="2" id="KW-1003">Cell membrane</keyword>
<dbReference type="Pfam" id="PF01810">
    <property type="entry name" value="LysE"/>
    <property type="match status" value="1"/>
</dbReference>
<dbReference type="EMBL" id="CYSF01000008">
    <property type="protein sequence ID" value="CUH84781.1"/>
    <property type="molecule type" value="Genomic_DNA"/>
</dbReference>
<dbReference type="PANTHER" id="PTHR30086">
    <property type="entry name" value="ARGININE EXPORTER PROTEIN ARGO"/>
    <property type="match status" value="1"/>
</dbReference>
<proteinExistence type="predicted"/>
<gene>
    <name evidence="7" type="primary">rhtB_3</name>
    <name evidence="7" type="ORF">TM5383_01999</name>
</gene>
<dbReference type="AlphaFoldDB" id="A0A0P1GQ56"/>
<dbReference type="OrthoDB" id="9812084at2"/>
<evidence type="ECO:0000313" key="7">
    <source>
        <dbReference type="EMBL" id="CUH84781.1"/>
    </source>
</evidence>
<feature type="transmembrane region" description="Helical" evidence="6">
    <location>
        <begin position="139"/>
        <end position="160"/>
    </location>
</feature>
<dbReference type="GO" id="GO:0005886">
    <property type="term" value="C:plasma membrane"/>
    <property type="evidence" value="ECO:0007669"/>
    <property type="project" value="UniProtKB-SubCell"/>
</dbReference>
<dbReference type="PANTHER" id="PTHR30086:SF20">
    <property type="entry name" value="ARGININE EXPORTER PROTEIN ARGO-RELATED"/>
    <property type="match status" value="1"/>
</dbReference>
<dbReference type="InterPro" id="IPR001123">
    <property type="entry name" value="LeuE-type"/>
</dbReference>
<dbReference type="GO" id="GO:0015171">
    <property type="term" value="F:amino acid transmembrane transporter activity"/>
    <property type="evidence" value="ECO:0007669"/>
    <property type="project" value="TreeGrafter"/>
</dbReference>
<name>A0A0P1GQ56_9RHOB</name>
<evidence type="ECO:0000313" key="8">
    <source>
        <dbReference type="Proteomes" id="UP000051681"/>
    </source>
</evidence>
<organism evidence="7 8">
    <name type="scientific">Thalassovita mediterranea</name>
    <dbReference type="NCBI Taxonomy" id="340021"/>
    <lineage>
        <taxon>Bacteria</taxon>
        <taxon>Pseudomonadati</taxon>
        <taxon>Pseudomonadota</taxon>
        <taxon>Alphaproteobacteria</taxon>
        <taxon>Rhodobacterales</taxon>
        <taxon>Roseobacteraceae</taxon>
        <taxon>Thalassovita</taxon>
    </lineage>
</organism>
<evidence type="ECO:0000256" key="1">
    <source>
        <dbReference type="ARBA" id="ARBA00004651"/>
    </source>
</evidence>
<evidence type="ECO:0000256" key="5">
    <source>
        <dbReference type="ARBA" id="ARBA00023136"/>
    </source>
</evidence>
<sequence>MYQTTLALILFLFPLAYSPGPGNMFFAANGARFGFRATLPANAGYHIATWFVTAIIGFGFLTAIEQFPQLFTILKIAGSLYVLWIAWKMLKAGTLQGAEEAKPATFMDGTILLVLNPKAYVIIALMFTQFLRPTDISNFASVILITTVFTLNNLVAFFVWTLVGDKIASFFRSPESSRRLNILFGTVLAAVAVWMLVS</sequence>
<evidence type="ECO:0000256" key="4">
    <source>
        <dbReference type="ARBA" id="ARBA00022989"/>
    </source>
</evidence>
<protein>
    <submittedName>
        <fullName evidence="7">Homoserine/homoserine lactone efflux protein</fullName>
    </submittedName>
</protein>
<dbReference type="STRING" id="340021.TM5383_01999"/>
<reference evidence="7 8" key="1">
    <citation type="submission" date="2015-09" db="EMBL/GenBank/DDBJ databases">
        <authorList>
            <consortium name="Swine Surveillance"/>
        </authorList>
    </citation>
    <scope>NUCLEOTIDE SEQUENCE [LARGE SCALE GENOMIC DNA]</scope>
    <source>
        <strain evidence="7 8">CECT 8383</strain>
    </source>
</reference>
<comment type="subcellular location">
    <subcellularLocation>
        <location evidence="1">Cell membrane</location>
        <topology evidence="1">Multi-pass membrane protein</topology>
    </subcellularLocation>
</comment>
<accession>A0A0P1GQ56</accession>
<evidence type="ECO:0000256" key="6">
    <source>
        <dbReference type="SAM" id="Phobius"/>
    </source>
</evidence>
<feature type="transmembrane region" description="Helical" evidence="6">
    <location>
        <begin position="70"/>
        <end position="90"/>
    </location>
</feature>
<feature type="transmembrane region" description="Helical" evidence="6">
    <location>
        <begin position="43"/>
        <end position="63"/>
    </location>
</feature>